<proteinExistence type="predicted"/>
<keyword evidence="3" id="KW-1185">Reference proteome</keyword>
<dbReference type="InterPro" id="IPR011008">
    <property type="entry name" value="Dimeric_a/b-barrel"/>
</dbReference>
<sequence>MTMPASPPLTLLKVFRVEPENQSRLVQLLSRATEEALRSAPGFVWASLEKSRDGRKVTWYVQWQSEADYQAMREDPDLPAYFQEIMAIASHEAEMYEPVKLFEPGRFAQPALPSSYRPMVGRRIN</sequence>
<dbReference type="InterPro" id="IPR007138">
    <property type="entry name" value="ABM_dom"/>
</dbReference>
<name>A0A939IPP9_9ALTE</name>
<evidence type="ECO:0000313" key="3">
    <source>
        <dbReference type="Proteomes" id="UP000664654"/>
    </source>
</evidence>
<evidence type="ECO:0000259" key="1">
    <source>
        <dbReference type="PROSITE" id="PS51725"/>
    </source>
</evidence>
<dbReference type="Gene3D" id="3.30.70.100">
    <property type="match status" value="1"/>
</dbReference>
<dbReference type="SUPFAM" id="SSF54909">
    <property type="entry name" value="Dimeric alpha+beta barrel"/>
    <property type="match status" value="1"/>
</dbReference>
<feature type="domain" description="ABM" evidence="1">
    <location>
        <begin position="9"/>
        <end position="102"/>
    </location>
</feature>
<dbReference type="GO" id="GO:0004497">
    <property type="term" value="F:monooxygenase activity"/>
    <property type="evidence" value="ECO:0007669"/>
    <property type="project" value="UniProtKB-KW"/>
</dbReference>
<dbReference type="RefSeq" id="WP_206575779.1">
    <property type="nucleotide sequence ID" value="NZ_JAFKCV010000023.1"/>
</dbReference>
<organism evidence="2 3">
    <name type="scientific">Bowmanella dokdonensis</name>
    <dbReference type="NCBI Taxonomy" id="751969"/>
    <lineage>
        <taxon>Bacteria</taxon>
        <taxon>Pseudomonadati</taxon>
        <taxon>Pseudomonadota</taxon>
        <taxon>Gammaproteobacteria</taxon>
        <taxon>Alteromonadales</taxon>
        <taxon>Alteromonadaceae</taxon>
        <taxon>Bowmanella</taxon>
    </lineage>
</organism>
<accession>A0A939IPP9</accession>
<dbReference type="AlphaFoldDB" id="A0A939IPP9"/>
<keyword evidence="2" id="KW-0503">Monooxygenase</keyword>
<reference evidence="2" key="1">
    <citation type="submission" date="2021-03" db="EMBL/GenBank/DDBJ databases">
        <title>novel species isolated from a fishpond in China.</title>
        <authorList>
            <person name="Lu H."/>
            <person name="Cai Z."/>
        </authorList>
    </citation>
    <scope>NUCLEOTIDE SEQUENCE</scope>
    <source>
        <strain evidence="2">JCM 30855</strain>
    </source>
</reference>
<dbReference type="EMBL" id="JAFKCV010000023">
    <property type="protein sequence ID" value="MBN7827668.1"/>
    <property type="molecule type" value="Genomic_DNA"/>
</dbReference>
<dbReference type="Proteomes" id="UP000664654">
    <property type="component" value="Unassembled WGS sequence"/>
</dbReference>
<evidence type="ECO:0000313" key="2">
    <source>
        <dbReference type="EMBL" id="MBN7827668.1"/>
    </source>
</evidence>
<protein>
    <submittedName>
        <fullName evidence="2">Antibiotic biosynthesis monooxygenase</fullName>
    </submittedName>
</protein>
<keyword evidence="2" id="KW-0560">Oxidoreductase</keyword>
<gene>
    <name evidence="2" type="ORF">J0A66_20725</name>
</gene>
<comment type="caution">
    <text evidence="2">The sequence shown here is derived from an EMBL/GenBank/DDBJ whole genome shotgun (WGS) entry which is preliminary data.</text>
</comment>
<dbReference type="Pfam" id="PF03992">
    <property type="entry name" value="ABM"/>
    <property type="match status" value="1"/>
</dbReference>
<dbReference type="PROSITE" id="PS51725">
    <property type="entry name" value="ABM"/>
    <property type="match status" value="1"/>
</dbReference>